<proteinExistence type="predicted"/>
<evidence type="ECO:0000313" key="2">
    <source>
        <dbReference type="Proteomes" id="UP000284112"/>
    </source>
</evidence>
<gene>
    <name evidence="1" type="ORF">DW641_06480</name>
</gene>
<accession>A0A414S2J9</accession>
<evidence type="ECO:0000313" key="1">
    <source>
        <dbReference type="EMBL" id="RHG09297.1"/>
    </source>
</evidence>
<dbReference type="Proteomes" id="UP000284112">
    <property type="component" value="Unassembled WGS sequence"/>
</dbReference>
<sequence>MRLRNKSKSNNYSELIVVNVADIWRESDVWYQGRSRQRMETEYEIRQ</sequence>
<comment type="caution">
    <text evidence="1">The sequence shown here is derived from an EMBL/GenBank/DDBJ whole genome shotgun (WGS) entry which is preliminary data.</text>
</comment>
<reference evidence="1 2" key="1">
    <citation type="submission" date="2018-08" db="EMBL/GenBank/DDBJ databases">
        <title>A genome reference for cultivated species of the human gut microbiota.</title>
        <authorList>
            <person name="Zou Y."/>
            <person name="Xue W."/>
            <person name="Luo G."/>
        </authorList>
    </citation>
    <scope>NUCLEOTIDE SEQUENCE [LARGE SCALE GENOMIC DNA]</scope>
    <source>
        <strain evidence="1 2">AM23-13</strain>
    </source>
</reference>
<protein>
    <submittedName>
        <fullName evidence="1">Arginase</fullName>
    </submittedName>
</protein>
<dbReference type="AlphaFoldDB" id="A0A414S2J9"/>
<dbReference type="EMBL" id="QRHW01000008">
    <property type="protein sequence ID" value="RHG09297.1"/>
    <property type="molecule type" value="Genomic_DNA"/>
</dbReference>
<organism evidence="1 2">
    <name type="scientific">Dorea longicatena</name>
    <dbReference type="NCBI Taxonomy" id="88431"/>
    <lineage>
        <taxon>Bacteria</taxon>
        <taxon>Bacillati</taxon>
        <taxon>Bacillota</taxon>
        <taxon>Clostridia</taxon>
        <taxon>Lachnospirales</taxon>
        <taxon>Lachnospiraceae</taxon>
        <taxon>Dorea</taxon>
    </lineage>
</organism>
<name>A0A414S2J9_9FIRM</name>